<keyword evidence="2" id="KW-1185">Reference proteome</keyword>
<organism evidence="1 2">
    <name type="scientific">Violaceomyces palustris</name>
    <dbReference type="NCBI Taxonomy" id="1673888"/>
    <lineage>
        <taxon>Eukaryota</taxon>
        <taxon>Fungi</taxon>
        <taxon>Dikarya</taxon>
        <taxon>Basidiomycota</taxon>
        <taxon>Ustilaginomycotina</taxon>
        <taxon>Ustilaginomycetes</taxon>
        <taxon>Violaceomycetales</taxon>
        <taxon>Violaceomycetaceae</taxon>
        <taxon>Violaceomyces</taxon>
    </lineage>
</organism>
<sequence>MQRSPRRSQHDLVLLCYIESPFHCSLSAKIGIRRGGERRLGSVCRLACIWRNATRSIPSDFIFRPALSFRIGIVFFYSSWVTLPRYPWLVHHPLLPHLSLSPVALSWAGKTTDALPLGPP</sequence>
<protein>
    <submittedName>
        <fullName evidence="1">Uncharacterized protein</fullName>
    </submittedName>
</protein>
<name>A0ACD0NLJ1_9BASI</name>
<evidence type="ECO:0000313" key="2">
    <source>
        <dbReference type="Proteomes" id="UP000245626"/>
    </source>
</evidence>
<gene>
    <name evidence="1" type="ORF">IE53DRAFT_17820</name>
</gene>
<reference evidence="1 2" key="1">
    <citation type="journal article" date="2018" name="Mol. Biol. Evol.">
        <title>Broad Genomic Sampling Reveals a Smut Pathogenic Ancestry of the Fungal Clade Ustilaginomycotina.</title>
        <authorList>
            <person name="Kijpornyongpan T."/>
            <person name="Mondo S.J."/>
            <person name="Barry K."/>
            <person name="Sandor L."/>
            <person name="Lee J."/>
            <person name="Lipzen A."/>
            <person name="Pangilinan J."/>
            <person name="LaButti K."/>
            <person name="Hainaut M."/>
            <person name="Henrissat B."/>
            <person name="Grigoriev I.V."/>
            <person name="Spatafora J.W."/>
            <person name="Aime M.C."/>
        </authorList>
    </citation>
    <scope>NUCLEOTIDE SEQUENCE [LARGE SCALE GENOMIC DNA]</scope>
    <source>
        <strain evidence="1 2">SA 807</strain>
    </source>
</reference>
<accession>A0ACD0NLJ1</accession>
<dbReference type="EMBL" id="KZ820807">
    <property type="protein sequence ID" value="PWN46644.1"/>
    <property type="molecule type" value="Genomic_DNA"/>
</dbReference>
<proteinExistence type="predicted"/>
<evidence type="ECO:0000313" key="1">
    <source>
        <dbReference type="EMBL" id="PWN46644.1"/>
    </source>
</evidence>
<dbReference type="Proteomes" id="UP000245626">
    <property type="component" value="Unassembled WGS sequence"/>
</dbReference>